<proteinExistence type="predicted"/>
<sequence>MNVALRPNICSSCRSRLPRAAALRCPHCRSAIQRVTPAIRVTCRRCYEPIPASAALKCPSCRSLRPSVFEARRIA</sequence>
<accession>A0ABW5U030</accession>
<dbReference type="Proteomes" id="UP001597474">
    <property type="component" value="Unassembled WGS sequence"/>
</dbReference>
<dbReference type="RefSeq" id="WP_386372067.1">
    <property type="nucleotide sequence ID" value="NZ_JBHUMP010000003.1"/>
</dbReference>
<keyword evidence="2" id="KW-1185">Reference proteome</keyword>
<comment type="caution">
    <text evidence="1">The sequence shown here is derived from an EMBL/GenBank/DDBJ whole genome shotgun (WGS) entry which is preliminary data.</text>
</comment>
<organism evidence="1 2">
    <name type="scientific">Sulfitobacter aestuarii</name>
    <dbReference type="NCBI Taxonomy" id="2161676"/>
    <lineage>
        <taxon>Bacteria</taxon>
        <taxon>Pseudomonadati</taxon>
        <taxon>Pseudomonadota</taxon>
        <taxon>Alphaproteobacteria</taxon>
        <taxon>Rhodobacterales</taxon>
        <taxon>Roseobacteraceae</taxon>
        <taxon>Sulfitobacter</taxon>
    </lineage>
</organism>
<name>A0ABW5U030_9RHOB</name>
<reference evidence="2" key="1">
    <citation type="journal article" date="2019" name="Int. J. Syst. Evol. Microbiol.">
        <title>The Global Catalogue of Microorganisms (GCM) 10K type strain sequencing project: providing services to taxonomists for standard genome sequencing and annotation.</title>
        <authorList>
            <consortium name="The Broad Institute Genomics Platform"/>
            <consortium name="The Broad Institute Genome Sequencing Center for Infectious Disease"/>
            <person name="Wu L."/>
            <person name="Ma J."/>
        </authorList>
    </citation>
    <scope>NUCLEOTIDE SEQUENCE [LARGE SCALE GENOMIC DNA]</scope>
    <source>
        <strain evidence="2">TISTR 2562</strain>
    </source>
</reference>
<evidence type="ECO:0000313" key="2">
    <source>
        <dbReference type="Proteomes" id="UP001597474"/>
    </source>
</evidence>
<evidence type="ECO:0008006" key="3">
    <source>
        <dbReference type="Google" id="ProtNLM"/>
    </source>
</evidence>
<protein>
    <recommendedName>
        <fullName evidence="3">DZANK-type domain-containing protein</fullName>
    </recommendedName>
</protein>
<evidence type="ECO:0000313" key="1">
    <source>
        <dbReference type="EMBL" id="MFD2738914.1"/>
    </source>
</evidence>
<gene>
    <name evidence="1" type="ORF">ACFSUD_04980</name>
</gene>
<dbReference type="EMBL" id="JBHUMP010000003">
    <property type="protein sequence ID" value="MFD2738914.1"/>
    <property type="molecule type" value="Genomic_DNA"/>
</dbReference>